<comment type="similarity">
    <text evidence="6">Belongs to the major facilitator superfamily. Allantoate permease family.</text>
</comment>
<dbReference type="PANTHER" id="PTHR43791">
    <property type="entry name" value="PERMEASE-RELATED"/>
    <property type="match status" value="1"/>
</dbReference>
<comment type="subcellular location">
    <subcellularLocation>
        <location evidence="1">Membrane</location>
        <topology evidence="1">Multi-pass membrane protein</topology>
    </subcellularLocation>
</comment>
<dbReference type="Pfam" id="PF07690">
    <property type="entry name" value="MFS_1"/>
    <property type="match status" value="1"/>
</dbReference>
<evidence type="ECO:0000256" key="3">
    <source>
        <dbReference type="ARBA" id="ARBA00022692"/>
    </source>
</evidence>
<gene>
    <name evidence="8" type="ORF">CT0861_03929</name>
</gene>
<dbReference type="FunFam" id="1.20.1250.20:FF:000065">
    <property type="entry name" value="Putative MFS pantothenate transporter"/>
    <property type="match status" value="1"/>
</dbReference>
<evidence type="ECO:0000256" key="7">
    <source>
        <dbReference type="SAM" id="Phobius"/>
    </source>
</evidence>
<evidence type="ECO:0000256" key="5">
    <source>
        <dbReference type="ARBA" id="ARBA00023136"/>
    </source>
</evidence>
<dbReference type="EMBL" id="LFIV01000112">
    <property type="protein sequence ID" value="KZL69200.1"/>
    <property type="molecule type" value="Genomic_DNA"/>
</dbReference>
<evidence type="ECO:0000256" key="4">
    <source>
        <dbReference type="ARBA" id="ARBA00022989"/>
    </source>
</evidence>
<feature type="transmembrane region" description="Helical" evidence="7">
    <location>
        <begin position="400"/>
        <end position="418"/>
    </location>
</feature>
<dbReference type="AlphaFoldDB" id="A0A166RFV6"/>
<dbReference type="InterPro" id="IPR011701">
    <property type="entry name" value="MFS"/>
</dbReference>
<sequence>MSQTHEKRPNDDPVFGEKDAAVHVGVNGQYHVGADDSAYTEPKRTWRSFFWSTLDVPKDEARFLTKLDLTLISSSALGVMCRYLDQVNITNAFNSGMKEDLSLYGKELNYANAIWSAAYVFGQVPSNLLLTRVHAPLYIAFLEFAWTVFTFATAGVKDVNQLYVFRFFVGLFEAGHFPAVMYVCSSYYKPHELARRNTLIQIFTSVGPLFSGFLMAAVHAGLDGANGLAGWRWMYMSRLWLHLTSLRDLDCICDAPAALSSESQLVSIPKYSPVPTRLTHSNVAWFRIFTEKEVELARARMPTESKPFTGLFKWKDIRRWHTTWHVYLFPLFFAFLTQVGQSGGSMIFWVKSYNVPGKPAVFSVAEINIIPLGINIISIVCTLINSWVSDSLPGSARWPGMLFASIMAIIFPVALAATPVHPPNIATRWTLYYLTALSGTCAGLTWTWVNETNRHDPEKRAYVSALMNAFAYIFTAWVPIFTFPANLQPYIVTGNYITAGFGAAAAATVLVIRHFYNKDLKQKQILKM</sequence>
<dbReference type="SUPFAM" id="SSF103473">
    <property type="entry name" value="MFS general substrate transporter"/>
    <property type="match status" value="1"/>
</dbReference>
<feature type="transmembrane region" description="Helical" evidence="7">
    <location>
        <begin position="461"/>
        <end position="484"/>
    </location>
</feature>
<keyword evidence="2" id="KW-0813">Transport</keyword>
<feature type="transmembrane region" description="Helical" evidence="7">
    <location>
        <begin position="135"/>
        <end position="156"/>
    </location>
</feature>
<reference evidence="8 9" key="1">
    <citation type="submission" date="2015-06" db="EMBL/GenBank/DDBJ databases">
        <title>Survival trade-offs in plant roots during colonization by closely related pathogenic and mutualistic fungi.</title>
        <authorList>
            <person name="Hacquard S."/>
            <person name="Kracher B."/>
            <person name="Hiruma K."/>
            <person name="Weinman A."/>
            <person name="Muench P."/>
            <person name="Garrido Oter R."/>
            <person name="Ver Loren van Themaat E."/>
            <person name="Dallerey J.-F."/>
            <person name="Damm U."/>
            <person name="Henrissat B."/>
            <person name="Lespinet O."/>
            <person name="Thon M."/>
            <person name="Kemen E."/>
            <person name="McHardy A.C."/>
            <person name="Schulze-Lefert P."/>
            <person name="O'Connell R.J."/>
        </authorList>
    </citation>
    <scope>NUCLEOTIDE SEQUENCE [LARGE SCALE GENOMIC DNA]</scope>
    <source>
        <strain evidence="8 9">0861</strain>
    </source>
</reference>
<dbReference type="GO" id="GO:0022857">
    <property type="term" value="F:transmembrane transporter activity"/>
    <property type="evidence" value="ECO:0007669"/>
    <property type="project" value="InterPro"/>
</dbReference>
<feature type="transmembrane region" description="Helical" evidence="7">
    <location>
        <begin position="200"/>
        <end position="222"/>
    </location>
</feature>
<evidence type="ECO:0000313" key="8">
    <source>
        <dbReference type="EMBL" id="KZL69200.1"/>
    </source>
</evidence>
<feature type="transmembrane region" description="Helical" evidence="7">
    <location>
        <begin position="326"/>
        <end position="349"/>
    </location>
</feature>
<evidence type="ECO:0000256" key="6">
    <source>
        <dbReference type="ARBA" id="ARBA00037968"/>
    </source>
</evidence>
<feature type="transmembrane region" description="Helical" evidence="7">
    <location>
        <begin position="430"/>
        <end position="449"/>
    </location>
</feature>
<dbReference type="Proteomes" id="UP000076552">
    <property type="component" value="Unassembled WGS sequence"/>
</dbReference>
<comment type="caution">
    <text evidence="8">The sequence shown here is derived from an EMBL/GenBank/DDBJ whole genome shotgun (WGS) entry which is preliminary data.</text>
</comment>
<feature type="transmembrane region" description="Helical" evidence="7">
    <location>
        <begin position="369"/>
        <end position="388"/>
    </location>
</feature>
<keyword evidence="3 7" id="KW-0812">Transmembrane</keyword>
<evidence type="ECO:0000313" key="9">
    <source>
        <dbReference type="Proteomes" id="UP000076552"/>
    </source>
</evidence>
<feature type="transmembrane region" description="Helical" evidence="7">
    <location>
        <begin position="496"/>
        <end position="516"/>
    </location>
</feature>
<accession>A0A166RFV6</accession>
<evidence type="ECO:0000256" key="2">
    <source>
        <dbReference type="ARBA" id="ARBA00022448"/>
    </source>
</evidence>
<dbReference type="PANTHER" id="PTHR43791:SF39">
    <property type="entry name" value="TRANSPORTER LIZ1_SEO1, PUTATIVE (AFU_ORTHOLOGUE AFUA_3G00980)-RELATED"/>
    <property type="match status" value="1"/>
</dbReference>
<proteinExistence type="inferred from homology"/>
<dbReference type="Gene3D" id="1.20.1250.20">
    <property type="entry name" value="MFS general substrate transporter like domains"/>
    <property type="match status" value="2"/>
</dbReference>
<name>A0A166RFV6_9PEZI</name>
<evidence type="ECO:0000256" key="1">
    <source>
        <dbReference type="ARBA" id="ARBA00004141"/>
    </source>
</evidence>
<dbReference type="InterPro" id="IPR036259">
    <property type="entry name" value="MFS_trans_sf"/>
</dbReference>
<protein>
    <submittedName>
        <fullName evidence="8">Major facilitator superfamily transporter</fullName>
    </submittedName>
</protein>
<dbReference type="GO" id="GO:0016020">
    <property type="term" value="C:membrane"/>
    <property type="evidence" value="ECO:0007669"/>
    <property type="project" value="UniProtKB-SubCell"/>
</dbReference>
<keyword evidence="4 7" id="KW-1133">Transmembrane helix</keyword>
<feature type="transmembrane region" description="Helical" evidence="7">
    <location>
        <begin position="163"/>
        <end position="188"/>
    </location>
</feature>
<keyword evidence="9" id="KW-1185">Reference proteome</keyword>
<organism evidence="8 9">
    <name type="scientific">Colletotrichum tofieldiae</name>
    <dbReference type="NCBI Taxonomy" id="708197"/>
    <lineage>
        <taxon>Eukaryota</taxon>
        <taxon>Fungi</taxon>
        <taxon>Dikarya</taxon>
        <taxon>Ascomycota</taxon>
        <taxon>Pezizomycotina</taxon>
        <taxon>Sordariomycetes</taxon>
        <taxon>Hypocreomycetidae</taxon>
        <taxon>Glomerellales</taxon>
        <taxon>Glomerellaceae</taxon>
        <taxon>Colletotrichum</taxon>
        <taxon>Colletotrichum spaethianum species complex</taxon>
    </lineage>
</organism>
<keyword evidence="5 7" id="KW-0472">Membrane</keyword>